<dbReference type="CDD" id="cd02947">
    <property type="entry name" value="TRX_family"/>
    <property type="match status" value="1"/>
</dbReference>
<sequence length="81" mass="8835">MCARAAVRLYGNANVQTKRLFQRLKIRSTPAFLLFRGGELVGQGSGANKERLEELLRSHMTPSELVGKEPLYMEAGAAASA</sequence>
<dbReference type="RefSeq" id="XP_013891199.1">
    <property type="nucleotide sequence ID" value="XM_014035745.1"/>
</dbReference>
<reference evidence="1 2" key="1">
    <citation type="journal article" date="2013" name="BMC Genomics">
        <title>Reconstruction of the lipid metabolism for the microalga Monoraphidium neglectum from its genome sequence reveals characteristics suitable for biofuel production.</title>
        <authorList>
            <person name="Bogen C."/>
            <person name="Al-Dilaimi A."/>
            <person name="Albersmeier A."/>
            <person name="Wichmann J."/>
            <person name="Grundmann M."/>
            <person name="Rupp O."/>
            <person name="Lauersen K.J."/>
            <person name="Blifernez-Klassen O."/>
            <person name="Kalinowski J."/>
            <person name="Goesmann A."/>
            <person name="Mussgnug J.H."/>
            <person name="Kruse O."/>
        </authorList>
    </citation>
    <scope>NUCLEOTIDE SEQUENCE [LARGE SCALE GENOMIC DNA]</scope>
    <source>
        <strain evidence="1 2">SAG 48.87</strain>
    </source>
</reference>
<dbReference type="OrthoDB" id="26525at2759"/>
<evidence type="ECO:0000313" key="1">
    <source>
        <dbReference type="EMBL" id="KIY92179.1"/>
    </source>
</evidence>
<dbReference type="AlphaFoldDB" id="A0A0D2LJN6"/>
<evidence type="ECO:0000313" key="2">
    <source>
        <dbReference type="Proteomes" id="UP000054498"/>
    </source>
</evidence>
<dbReference type="Gene3D" id="3.40.30.10">
    <property type="entry name" value="Glutaredoxin"/>
    <property type="match status" value="1"/>
</dbReference>
<dbReference type="KEGG" id="mng:MNEG_15784"/>
<gene>
    <name evidence="1" type="ORF">MNEG_15784</name>
</gene>
<keyword evidence="2" id="KW-1185">Reference proteome</keyword>
<dbReference type="GeneID" id="25733480"/>
<protein>
    <recommendedName>
        <fullName evidence="3">Thioredoxin domain-containing protein</fullName>
    </recommendedName>
</protein>
<dbReference type="Proteomes" id="UP000054498">
    <property type="component" value="Unassembled WGS sequence"/>
</dbReference>
<dbReference type="SUPFAM" id="SSF52833">
    <property type="entry name" value="Thioredoxin-like"/>
    <property type="match status" value="1"/>
</dbReference>
<name>A0A0D2LJN6_9CHLO</name>
<dbReference type="EMBL" id="KK105886">
    <property type="protein sequence ID" value="KIY92179.1"/>
    <property type="molecule type" value="Genomic_DNA"/>
</dbReference>
<evidence type="ECO:0008006" key="3">
    <source>
        <dbReference type="Google" id="ProtNLM"/>
    </source>
</evidence>
<organism evidence="1 2">
    <name type="scientific">Monoraphidium neglectum</name>
    <dbReference type="NCBI Taxonomy" id="145388"/>
    <lineage>
        <taxon>Eukaryota</taxon>
        <taxon>Viridiplantae</taxon>
        <taxon>Chlorophyta</taxon>
        <taxon>core chlorophytes</taxon>
        <taxon>Chlorophyceae</taxon>
        <taxon>CS clade</taxon>
        <taxon>Sphaeropleales</taxon>
        <taxon>Selenastraceae</taxon>
        <taxon>Monoraphidium</taxon>
    </lineage>
</organism>
<dbReference type="InterPro" id="IPR036249">
    <property type="entry name" value="Thioredoxin-like_sf"/>
</dbReference>
<proteinExistence type="predicted"/>
<accession>A0A0D2LJN6</accession>